<proteinExistence type="predicted"/>
<protein>
    <recommendedName>
        <fullName evidence="2">PucR C-terminal helix-turn-helix domain-containing protein</fullName>
    </recommendedName>
</protein>
<feature type="domain" description="PucR C-terminal helix-turn-helix" evidence="2">
    <location>
        <begin position="465"/>
        <end position="521"/>
    </location>
</feature>
<dbReference type="AlphaFoldDB" id="A0A7W8EVR1"/>
<organism evidence="3 4">
    <name type="scientific">Streptomyces spectabilis</name>
    <dbReference type="NCBI Taxonomy" id="68270"/>
    <lineage>
        <taxon>Bacteria</taxon>
        <taxon>Bacillati</taxon>
        <taxon>Actinomycetota</taxon>
        <taxon>Actinomycetes</taxon>
        <taxon>Kitasatosporales</taxon>
        <taxon>Streptomycetaceae</taxon>
        <taxon>Streptomyces</taxon>
    </lineage>
</organism>
<gene>
    <name evidence="3" type="ORF">FHS40_006288</name>
</gene>
<evidence type="ECO:0000313" key="3">
    <source>
        <dbReference type="EMBL" id="MBB5107172.1"/>
    </source>
</evidence>
<dbReference type="PANTHER" id="PTHR33744">
    <property type="entry name" value="CARBOHYDRATE DIACID REGULATOR"/>
    <property type="match status" value="1"/>
</dbReference>
<dbReference type="InterPro" id="IPR025736">
    <property type="entry name" value="PucR_C-HTH_dom"/>
</dbReference>
<evidence type="ECO:0000313" key="4">
    <source>
        <dbReference type="Proteomes" id="UP000549009"/>
    </source>
</evidence>
<dbReference type="Pfam" id="PF13556">
    <property type="entry name" value="HTH_30"/>
    <property type="match status" value="1"/>
</dbReference>
<dbReference type="Proteomes" id="UP000549009">
    <property type="component" value="Unassembled WGS sequence"/>
</dbReference>
<accession>A0A7W8EVR1</accession>
<comment type="caution">
    <text evidence="3">The sequence shown here is derived from an EMBL/GenBank/DDBJ whole genome shotgun (WGS) entry which is preliminary data.</text>
</comment>
<sequence>MGSLFAELARQAANSARREVEAYAREIPEFASLDADARARAETLEYAVWLRRRTLELAPGNSALTPGDLDLIASMGEVRGGSGMSLESRQRVLCLHTALMLREINEAVDAQRGGGAEELLRMMGWFAPQGERGIGAYCRGFVTALRRRLPYVEQVALLARSLLIHDPLATELAPAVGMELPEYCAVTVIRVPDGRGGPEVEVEALVKSHRVPIVWCPAGDGGGELIALVPDGEAGRLRVATDRAHGATATAAGPAPAAADVGPVPAAAADAAGHASTATAAGPAPAAAAEAAGRASTASGDAPVAGAAGRAPGAPSAPGRAPASAAAATGRAPAAGDATGRAPAASTAGHGPATATTAPAPGPGSASSLGLDPVPELALDLVRDFAGALGRPCAAGTATAPLAELSDALSRARRISRAAPLRQAPARLRPLTTADAFVELAVVDVPFVDSWLATVARHLEPGPDLVVTLDTYYRYDMDRGAAAAALNVHPRTLDYRLRRVRELTGLTPGSTRGVRVLSAAVARRLAVR</sequence>
<keyword evidence="4" id="KW-1185">Reference proteome</keyword>
<feature type="region of interest" description="Disordered" evidence="1">
    <location>
        <begin position="292"/>
        <end position="371"/>
    </location>
</feature>
<dbReference type="PANTHER" id="PTHR33744:SF7">
    <property type="entry name" value="PUCR FAMILY TRANSCRIPTIONAL REGULATOR"/>
    <property type="match status" value="1"/>
</dbReference>
<dbReference type="InterPro" id="IPR042070">
    <property type="entry name" value="PucR_C-HTH_sf"/>
</dbReference>
<dbReference type="EMBL" id="JACHJD010000012">
    <property type="protein sequence ID" value="MBB5107172.1"/>
    <property type="molecule type" value="Genomic_DNA"/>
</dbReference>
<name>A0A7W8EVR1_STRST</name>
<evidence type="ECO:0000259" key="2">
    <source>
        <dbReference type="Pfam" id="PF13556"/>
    </source>
</evidence>
<dbReference type="Gene3D" id="1.10.10.2840">
    <property type="entry name" value="PucR C-terminal helix-turn-helix domain"/>
    <property type="match status" value="1"/>
</dbReference>
<feature type="compositionally biased region" description="Low complexity" evidence="1">
    <location>
        <begin position="292"/>
        <end position="368"/>
    </location>
</feature>
<dbReference type="InterPro" id="IPR051448">
    <property type="entry name" value="CdaR-like_regulators"/>
</dbReference>
<reference evidence="3 4" key="1">
    <citation type="submission" date="2020-08" db="EMBL/GenBank/DDBJ databases">
        <title>Genomic Encyclopedia of Type Strains, Phase III (KMG-III): the genomes of soil and plant-associated and newly described type strains.</title>
        <authorList>
            <person name="Whitman W."/>
        </authorList>
    </citation>
    <scope>NUCLEOTIDE SEQUENCE [LARGE SCALE GENOMIC DNA]</scope>
    <source>
        <strain evidence="3 4">CECT 3146</strain>
    </source>
</reference>
<dbReference type="RefSeq" id="WP_229878597.1">
    <property type="nucleotide sequence ID" value="NZ_BMSQ01000002.1"/>
</dbReference>
<evidence type="ECO:0000256" key="1">
    <source>
        <dbReference type="SAM" id="MobiDB-lite"/>
    </source>
</evidence>